<dbReference type="FunFam" id="2.40.70.10:FF:000092">
    <property type="entry name" value="Aspartic endopeptidase (AP1)"/>
    <property type="match status" value="1"/>
</dbReference>
<evidence type="ECO:0000259" key="8">
    <source>
        <dbReference type="PROSITE" id="PS51767"/>
    </source>
</evidence>
<dbReference type="PROSITE" id="PS00141">
    <property type="entry name" value="ASP_PROTEASE"/>
    <property type="match status" value="1"/>
</dbReference>
<dbReference type="InterPro" id="IPR001461">
    <property type="entry name" value="Aspartic_peptidase_A1"/>
</dbReference>
<dbReference type="AlphaFoldDB" id="A0A0G2ES62"/>
<accession>A0A0G2ES62</accession>
<evidence type="ECO:0000256" key="3">
    <source>
        <dbReference type="ARBA" id="ARBA00022750"/>
    </source>
</evidence>
<feature type="active site" evidence="5">
    <location>
        <position position="360"/>
    </location>
</feature>
<reference evidence="9 10" key="2">
    <citation type="submission" date="2015-05" db="EMBL/GenBank/DDBJ databases">
        <authorList>
            <person name="Morales-Cruz A."/>
            <person name="Amrine K.C."/>
            <person name="Cantu D."/>
        </authorList>
    </citation>
    <scope>NUCLEOTIDE SEQUENCE [LARGE SCALE GENOMIC DNA]</scope>
    <source>
        <strain evidence="9">UCRPC4</strain>
    </source>
</reference>
<dbReference type="PROSITE" id="PS51767">
    <property type="entry name" value="PEPTIDASE_A1"/>
    <property type="match status" value="1"/>
</dbReference>
<evidence type="ECO:0000256" key="4">
    <source>
        <dbReference type="ARBA" id="ARBA00022801"/>
    </source>
</evidence>
<evidence type="ECO:0000256" key="6">
    <source>
        <dbReference type="RuleBase" id="RU000454"/>
    </source>
</evidence>
<organism evidence="9 10">
    <name type="scientific">Phaeomoniella chlamydospora</name>
    <name type="common">Phaeoacremonium chlamydosporum</name>
    <dbReference type="NCBI Taxonomy" id="158046"/>
    <lineage>
        <taxon>Eukaryota</taxon>
        <taxon>Fungi</taxon>
        <taxon>Dikarya</taxon>
        <taxon>Ascomycota</taxon>
        <taxon>Pezizomycotina</taxon>
        <taxon>Eurotiomycetes</taxon>
        <taxon>Chaetothyriomycetidae</taxon>
        <taxon>Phaeomoniellales</taxon>
        <taxon>Phaeomoniellaceae</taxon>
        <taxon>Phaeomoniella</taxon>
    </lineage>
</organism>
<reference evidence="9 10" key="1">
    <citation type="submission" date="2015-05" db="EMBL/GenBank/DDBJ databases">
        <title>Distinctive expansion of gene families associated with plant cell wall degradation and secondary metabolism in the genomes of grapevine trunk pathogens.</title>
        <authorList>
            <person name="Lawrence D.P."/>
            <person name="Travadon R."/>
            <person name="Rolshausen P.E."/>
            <person name="Baumgartner K."/>
        </authorList>
    </citation>
    <scope>NUCLEOTIDE SEQUENCE [LARGE SCALE GENOMIC DNA]</scope>
    <source>
        <strain evidence="9">UCRPC4</strain>
    </source>
</reference>
<dbReference type="InterPro" id="IPR001969">
    <property type="entry name" value="Aspartic_peptidase_AS"/>
</dbReference>
<comment type="caution">
    <text evidence="9">The sequence shown here is derived from an EMBL/GenBank/DDBJ whole genome shotgun (WGS) entry which is preliminary data.</text>
</comment>
<keyword evidence="4 6" id="KW-0378">Hydrolase</keyword>
<keyword evidence="2 6" id="KW-0645">Protease</keyword>
<dbReference type="InterPro" id="IPR033121">
    <property type="entry name" value="PEPTIDASE_A1"/>
</dbReference>
<dbReference type="GO" id="GO:0006508">
    <property type="term" value="P:proteolysis"/>
    <property type="evidence" value="ECO:0007669"/>
    <property type="project" value="UniProtKB-KW"/>
</dbReference>
<evidence type="ECO:0000256" key="2">
    <source>
        <dbReference type="ARBA" id="ARBA00022670"/>
    </source>
</evidence>
<dbReference type="Gene3D" id="2.40.70.10">
    <property type="entry name" value="Acid Proteases"/>
    <property type="match status" value="2"/>
</dbReference>
<dbReference type="EMBL" id="LCWF01000050">
    <property type="protein sequence ID" value="KKY25079.1"/>
    <property type="molecule type" value="Genomic_DNA"/>
</dbReference>
<evidence type="ECO:0000313" key="9">
    <source>
        <dbReference type="EMBL" id="KKY25079.1"/>
    </source>
</evidence>
<dbReference type="InterPro" id="IPR021109">
    <property type="entry name" value="Peptidase_aspartic_dom_sf"/>
</dbReference>
<keyword evidence="10" id="KW-1185">Reference proteome</keyword>
<protein>
    <submittedName>
        <fullName evidence="9">Putative aspartic endopeptidase</fullName>
    </submittedName>
</protein>
<dbReference type="GO" id="GO:0004190">
    <property type="term" value="F:aspartic-type endopeptidase activity"/>
    <property type="evidence" value="ECO:0007669"/>
    <property type="project" value="UniProtKB-KW"/>
</dbReference>
<dbReference type="OrthoDB" id="2747330at2759"/>
<evidence type="ECO:0000256" key="5">
    <source>
        <dbReference type="PIRSR" id="PIRSR601461-1"/>
    </source>
</evidence>
<name>A0A0G2ES62_PHACM</name>
<dbReference type="PANTHER" id="PTHR47966:SF1">
    <property type="entry name" value="ASPARTYL PROTEINASE"/>
    <property type="match status" value="1"/>
</dbReference>
<dbReference type="Proteomes" id="UP000053317">
    <property type="component" value="Unassembled WGS sequence"/>
</dbReference>
<evidence type="ECO:0000313" key="10">
    <source>
        <dbReference type="Proteomes" id="UP000053317"/>
    </source>
</evidence>
<dbReference type="PANTHER" id="PTHR47966">
    <property type="entry name" value="BETA-SITE APP-CLEAVING ENZYME, ISOFORM A-RELATED"/>
    <property type="match status" value="1"/>
</dbReference>
<comment type="similarity">
    <text evidence="1 6">Belongs to the peptidase A1 family.</text>
</comment>
<keyword evidence="3 6" id="KW-0064">Aspartyl protease</keyword>
<dbReference type="Pfam" id="PF00026">
    <property type="entry name" value="Asp"/>
    <property type="match status" value="1"/>
</dbReference>
<feature type="region of interest" description="Disordered" evidence="7">
    <location>
        <begin position="22"/>
        <end position="50"/>
    </location>
</feature>
<evidence type="ECO:0000256" key="1">
    <source>
        <dbReference type="ARBA" id="ARBA00007447"/>
    </source>
</evidence>
<feature type="active site" evidence="5">
    <location>
        <position position="161"/>
    </location>
</feature>
<gene>
    <name evidence="9" type="ORF">UCRPC4_g02136</name>
</gene>
<feature type="domain" description="Peptidase A1" evidence="8">
    <location>
        <begin position="143"/>
        <end position="469"/>
    </location>
</feature>
<feature type="compositionally biased region" description="Polar residues" evidence="7">
    <location>
        <begin position="36"/>
        <end position="50"/>
    </location>
</feature>
<proteinExistence type="inferred from homology"/>
<evidence type="ECO:0000256" key="7">
    <source>
        <dbReference type="SAM" id="MobiDB-lite"/>
    </source>
</evidence>
<sequence>MAGNSSSGLADKIKANILKFCDSDHNKQPDEPTEPNKPTTLPTTDTSNMAGTFTKIPVKRNPNYKAHGTKSYVYALARFGFNPTMDGPYHHSTKIAQQGKFADHAGQKHIGGKLRFSHGLSKKASDGTTGQVSSDDIQNDSLYLTPVTIGTPGQTFNLDFDSGSSDLWVWSTELPSSLTRNSKHNIFDPSKSSSYKKSSGSTWEISYGDGSSASGDVGTDNVTIGGLTIENQSIELAKKLSSAFQQDTGDGLLGLAFGSINTVKPNPVKTPVDNLIAQEDIPKSAELFTCYLGSWRDTADPDKGESFYTFGFIADDLTETTGEISYADVDKSQGFWNVKSETYTINGKQATQSGNTAIMDTGTTLALVSDEVCKAVYGAIEGATYDSTQQGWTFPSKTTADHLPTISLAIGDKEFTIAKEDLGFADAGNGMLYGGIQSRGDQTFDILGDVMLKNIYAIFDVGNTRFGALQRTEPSVNLSIPPSTS</sequence>
<dbReference type="InterPro" id="IPR034163">
    <property type="entry name" value="Aspergillopepsin-like_cat_dom"/>
</dbReference>
<dbReference type="CDD" id="cd06097">
    <property type="entry name" value="Aspergillopepsin_like"/>
    <property type="match status" value="1"/>
</dbReference>
<dbReference type="SUPFAM" id="SSF50630">
    <property type="entry name" value="Acid proteases"/>
    <property type="match status" value="1"/>
</dbReference>
<dbReference type="PRINTS" id="PR00792">
    <property type="entry name" value="PEPSIN"/>
</dbReference>